<protein>
    <recommendedName>
        <fullName evidence="10">V-type ATP synthase subunit I</fullName>
    </recommendedName>
</protein>
<evidence type="ECO:0000256" key="2">
    <source>
        <dbReference type="ARBA" id="ARBA00009904"/>
    </source>
</evidence>
<keyword evidence="6" id="KW-0406">Ion transport</keyword>
<dbReference type="InterPro" id="IPR002490">
    <property type="entry name" value="V-ATPase_116kDa_su"/>
</dbReference>
<dbReference type="EMBL" id="LAZR01003780">
    <property type="protein sequence ID" value="KKN14810.1"/>
    <property type="molecule type" value="Genomic_DNA"/>
</dbReference>
<evidence type="ECO:0008006" key="10">
    <source>
        <dbReference type="Google" id="ProtNLM"/>
    </source>
</evidence>
<dbReference type="AlphaFoldDB" id="A0A0F9N5I6"/>
<keyword evidence="7 8" id="KW-0472">Membrane</keyword>
<organism evidence="9">
    <name type="scientific">marine sediment metagenome</name>
    <dbReference type="NCBI Taxonomy" id="412755"/>
    <lineage>
        <taxon>unclassified sequences</taxon>
        <taxon>metagenomes</taxon>
        <taxon>ecological metagenomes</taxon>
    </lineage>
</organism>
<proteinExistence type="inferred from homology"/>
<evidence type="ECO:0000256" key="4">
    <source>
        <dbReference type="ARBA" id="ARBA00022692"/>
    </source>
</evidence>
<dbReference type="GO" id="GO:0007035">
    <property type="term" value="P:vacuolar acidification"/>
    <property type="evidence" value="ECO:0007669"/>
    <property type="project" value="TreeGrafter"/>
</dbReference>
<sequence>MLVTMAKIEIIGPKKYFDKAIALLQQLGTLDIEDLSKRQDDLLMKQMSMGQEDLESRNHLRDLLTRLNGVMSILGPLADHNIKEEDEQVWERDNSYLAKRADKVLGAVEEKTRELASRKKQLELETASLDRYQKVLQKVYPLAKKIMPTQDSETVAFILEGDYKETVNAVEEEMGRITESNFELISAPIDEDTTAAIVVFNKKYLAKVHSFLSNTVNEIEAPTGTKDLSIDKVLGEIEKKQQNYPKKLAEIKQKLIPIAAEWHHKIKAISNAIHNKVDQIEAIPSFGQTDYAFVLHAWLPQRKLKNMEKELGSRWGEKIFVRQLELDHHDLEEAPVAVENPGWAKPYEVFMNIFQPPKYGTLDPTMFLALFFPIFFGFIVGDVGYGAIILITSTVLRMKFMKDKGDMVDATTRIFQLAGVSAILFGIFYGEGFGTLLEHYLHNNHIEYQIGPIHWPYVRDPDIPNRLYEFLYASIAIGYVHLVISVVMGIINARREKAYKHLWEKVGTLGFMVVIAILVIIAFTKGSFEAGVETYFATALGVVSIGLVVYGGGVLAVMESTFGIIGNLASYLRLMSLGFAGAILAGVANEIGAGSFIGIFLAIFLHVINVVVSTVSPAIHSFRLNLLEGFGKFYEEGSREYKPFFARR</sequence>
<feature type="transmembrane region" description="Helical" evidence="8">
    <location>
        <begin position="412"/>
        <end position="430"/>
    </location>
</feature>
<keyword evidence="5 8" id="KW-1133">Transmembrane helix</keyword>
<dbReference type="Gene3D" id="1.20.1460.20">
    <property type="match status" value="1"/>
</dbReference>
<evidence type="ECO:0000256" key="5">
    <source>
        <dbReference type="ARBA" id="ARBA00022989"/>
    </source>
</evidence>
<evidence type="ECO:0000256" key="7">
    <source>
        <dbReference type="ARBA" id="ARBA00023136"/>
    </source>
</evidence>
<feature type="transmembrane region" description="Helical" evidence="8">
    <location>
        <begin position="570"/>
        <end position="588"/>
    </location>
</feature>
<keyword evidence="4 8" id="KW-0812">Transmembrane</keyword>
<evidence type="ECO:0000256" key="6">
    <source>
        <dbReference type="ARBA" id="ARBA00023065"/>
    </source>
</evidence>
<evidence type="ECO:0000313" key="9">
    <source>
        <dbReference type="EMBL" id="KKN14810.1"/>
    </source>
</evidence>
<dbReference type="GO" id="GO:0016471">
    <property type="term" value="C:vacuolar proton-transporting V-type ATPase complex"/>
    <property type="evidence" value="ECO:0007669"/>
    <property type="project" value="TreeGrafter"/>
</dbReference>
<dbReference type="Pfam" id="PF01496">
    <property type="entry name" value="V_ATPase_I"/>
    <property type="match status" value="1"/>
</dbReference>
<dbReference type="GO" id="GO:0051117">
    <property type="term" value="F:ATPase binding"/>
    <property type="evidence" value="ECO:0007669"/>
    <property type="project" value="TreeGrafter"/>
</dbReference>
<feature type="transmembrane region" description="Helical" evidence="8">
    <location>
        <begin position="594"/>
        <end position="615"/>
    </location>
</feature>
<evidence type="ECO:0000256" key="8">
    <source>
        <dbReference type="SAM" id="Phobius"/>
    </source>
</evidence>
<dbReference type="GO" id="GO:0046961">
    <property type="term" value="F:proton-transporting ATPase activity, rotational mechanism"/>
    <property type="evidence" value="ECO:0007669"/>
    <property type="project" value="InterPro"/>
</dbReference>
<accession>A0A0F9N5I6</accession>
<comment type="similarity">
    <text evidence="2">Belongs to the V-ATPase 116 kDa subunit family.</text>
</comment>
<name>A0A0F9N5I6_9ZZZZ</name>
<feature type="transmembrane region" description="Helical" evidence="8">
    <location>
        <begin position="470"/>
        <end position="490"/>
    </location>
</feature>
<reference evidence="9" key="1">
    <citation type="journal article" date="2015" name="Nature">
        <title>Complex archaea that bridge the gap between prokaryotes and eukaryotes.</title>
        <authorList>
            <person name="Spang A."/>
            <person name="Saw J.H."/>
            <person name="Jorgensen S.L."/>
            <person name="Zaremba-Niedzwiedzka K."/>
            <person name="Martijn J."/>
            <person name="Lind A.E."/>
            <person name="van Eijk R."/>
            <person name="Schleper C."/>
            <person name="Guy L."/>
            <person name="Ettema T.J."/>
        </authorList>
    </citation>
    <scope>NUCLEOTIDE SEQUENCE</scope>
</reference>
<comment type="subcellular location">
    <subcellularLocation>
        <location evidence="1">Membrane</location>
        <topology evidence="1">Multi-pass membrane protein</topology>
    </subcellularLocation>
</comment>
<comment type="caution">
    <text evidence="9">The sequence shown here is derived from an EMBL/GenBank/DDBJ whole genome shotgun (WGS) entry which is preliminary data.</text>
</comment>
<evidence type="ECO:0000256" key="3">
    <source>
        <dbReference type="ARBA" id="ARBA00022448"/>
    </source>
</evidence>
<feature type="transmembrane region" description="Helical" evidence="8">
    <location>
        <begin position="535"/>
        <end position="558"/>
    </location>
</feature>
<keyword evidence="3" id="KW-0813">Transport</keyword>
<dbReference type="Gene3D" id="3.30.70.2170">
    <property type="match status" value="1"/>
</dbReference>
<dbReference type="Gene3D" id="3.30.70.2750">
    <property type="match status" value="1"/>
</dbReference>
<feature type="transmembrane region" description="Helical" evidence="8">
    <location>
        <begin position="502"/>
        <end position="523"/>
    </location>
</feature>
<gene>
    <name evidence="9" type="ORF">LCGC14_0992420</name>
</gene>
<feature type="transmembrane region" description="Helical" evidence="8">
    <location>
        <begin position="366"/>
        <end position="391"/>
    </location>
</feature>
<dbReference type="PANTHER" id="PTHR11629:SF63">
    <property type="entry name" value="V-TYPE PROTON ATPASE SUBUNIT A"/>
    <property type="match status" value="1"/>
</dbReference>
<dbReference type="GO" id="GO:0033179">
    <property type="term" value="C:proton-transporting V-type ATPase, V0 domain"/>
    <property type="evidence" value="ECO:0007669"/>
    <property type="project" value="InterPro"/>
</dbReference>
<dbReference type="PANTHER" id="PTHR11629">
    <property type="entry name" value="VACUOLAR PROTON ATPASES"/>
    <property type="match status" value="1"/>
</dbReference>
<evidence type="ECO:0000256" key="1">
    <source>
        <dbReference type="ARBA" id="ARBA00004141"/>
    </source>
</evidence>